<dbReference type="InterPro" id="IPR051401">
    <property type="entry name" value="GtrA_CellWall_Glycosyl"/>
</dbReference>
<protein>
    <submittedName>
        <fullName evidence="8">GtrA family protein</fullName>
    </submittedName>
</protein>
<organism evidence="8 9">
    <name type="scientific">Thomasclavelia ramosa</name>
    <dbReference type="NCBI Taxonomy" id="1547"/>
    <lineage>
        <taxon>Bacteria</taxon>
        <taxon>Bacillati</taxon>
        <taxon>Bacillota</taxon>
        <taxon>Erysipelotrichia</taxon>
        <taxon>Erysipelotrichales</taxon>
        <taxon>Coprobacillaceae</taxon>
        <taxon>Thomasclavelia</taxon>
    </lineage>
</organism>
<feature type="transmembrane region" description="Helical" evidence="6">
    <location>
        <begin position="72"/>
        <end position="93"/>
    </location>
</feature>
<evidence type="ECO:0000256" key="1">
    <source>
        <dbReference type="ARBA" id="ARBA00004141"/>
    </source>
</evidence>
<dbReference type="AlphaFoldDB" id="A0AB35IKT0"/>
<evidence type="ECO:0000313" key="9">
    <source>
        <dbReference type="Proteomes" id="UP001211987"/>
    </source>
</evidence>
<evidence type="ECO:0000259" key="7">
    <source>
        <dbReference type="Pfam" id="PF04138"/>
    </source>
</evidence>
<gene>
    <name evidence="8" type="ORF">PM738_15110</name>
</gene>
<dbReference type="PANTHER" id="PTHR38459">
    <property type="entry name" value="PROPHAGE BACTOPRENOL-LINKED GLUCOSE TRANSLOCASE HOMOLOG"/>
    <property type="match status" value="1"/>
</dbReference>
<keyword evidence="3 6" id="KW-0812">Transmembrane</keyword>
<evidence type="ECO:0000256" key="3">
    <source>
        <dbReference type="ARBA" id="ARBA00022692"/>
    </source>
</evidence>
<dbReference type="RefSeq" id="WP_009301027.1">
    <property type="nucleotide sequence ID" value="NZ_JAQLKE010000031.1"/>
</dbReference>
<dbReference type="PANTHER" id="PTHR38459:SF1">
    <property type="entry name" value="PROPHAGE BACTOPRENOL-LINKED GLUCOSE TRANSLOCASE HOMOLOG"/>
    <property type="match status" value="1"/>
</dbReference>
<comment type="caution">
    <text evidence="8">The sequence shown here is derived from an EMBL/GenBank/DDBJ whole genome shotgun (WGS) entry which is preliminary data.</text>
</comment>
<evidence type="ECO:0000256" key="5">
    <source>
        <dbReference type="ARBA" id="ARBA00023136"/>
    </source>
</evidence>
<accession>A0AB35IKT0</accession>
<feature type="transmembrane region" description="Helical" evidence="6">
    <location>
        <begin position="12"/>
        <end position="32"/>
    </location>
</feature>
<keyword evidence="5 6" id="KW-0472">Membrane</keyword>
<feature type="domain" description="GtrA/DPMS transmembrane" evidence="7">
    <location>
        <begin position="11"/>
        <end position="122"/>
    </location>
</feature>
<sequence length="124" mass="14018">MKQNNIEKFIKYCLVGGCSTVIDWCTYALLYLCLGINYLPATTCGFIIGLITNFILSKEFVFTQASKYKHEFIIYGIIGLIGLGITAILMIIFVDLIALNALLARAITTILVLFWNYLARKMLY</sequence>
<comment type="subcellular location">
    <subcellularLocation>
        <location evidence="1">Membrane</location>
        <topology evidence="1">Multi-pass membrane protein</topology>
    </subcellularLocation>
</comment>
<evidence type="ECO:0000313" key="8">
    <source>
        <dbReference type="EMBL" id="MDB7085136.1"/>
    </source>
</evidence>
<feature type="transmembrane region" description="Helical" evidence="6">
    <location>
        <begin position="38"/>
        <end position="56"/>
    </location>
</feature>
<evidence type="ECO:0000256" key="2">
    <source>
        <dbReference type="ARBA" id="ARBA00009399"/>
    </source>
</evidence>
<evidence type="ECO:0000256" key="6">
    <source>
        <dbReference type="SAM" id="Phobius"/>
    </source>
</evidence>
<comment type="similarity">
    <text evidence="2">Belongs to the GtrA family.</text>
</comment>
<keyword evidence="4 6" id="KW-1133">Transmembrane helix</keyword>
<dbReference type="GO" id="GO:0005886">
    <property type="term" value="C:plasma membrane"/>
    <property type="evidence" value="ECO:0007669"/>
    <property type="project" value="TreeGrafter"/>
</dbReference>
<name>A0AB35IKT0_9FIRM</name>
<dbReference type="InterPro" id="IPR007267">
    <property type="entry name" value="GtrA_DPMS_TM"/>
</dbReference>
<feature type="transmembrane region" description="Helical" evidence="6">
    <location>
        <begin position="99"/>
        <end position="118"/>
    </location>
</feature>
<dbReference type="GO" id="GO:0000271">
    <property type="term" value="P:polysaccharide biosynthetic process"/>
    <property type="evidence" value="ECO:0007669"/>
    <property type="project" value="InterPro"/>
</dbReference>
<dbReference type="Pfam" id="PF04138">
    <property type="entry name" value="GtrA_DPMS_TM"/>
    <property type="match status" value="1"/>
</dbReference>
<dbReference type="EMBL" id="JAQLKE010000031">
    <property type="protein sequence ID" value="MDB7085136.1"/>
    <property type="molecule type" value="Genomic_DNA"/>
</dbReference>
<evidence type="ECO:0000256" key="4">
    <source>
        <dbReference type="ARBA" id="ARBA00022989"/>
    </source>
</evidence>
<proteinExistence type="inferred from homology"/>
<reference evidence="8" key="1">
    <citation type="submission" date="2023-01" db="EMBL/GenBank/DDBJ databases">
        <title>Human gut microbiome strain richness.</title>
        <authorList>
            <person name="Chen-Liaw A."/>
        </authorList>
    </citation>
    <scope>NUCLEOTIDE SEQUENCE</scope>
    <source>
        <strain evidence="8">1001217st2_G6_1001217B_191108</strain>
    </source>
</reference>
<dbReference type="Proteomes" id="UP001211987">
    <property type="component" value="Unassembled WGS sequence"/>
</dbReference>